<reference evidence="3" key="1">
    <citation type="journal article" date="2020" name="Nature">
        <title>Giant virus diversity and host interactions through global metagenomics.</title>
        <authorList>
            <person name="Schulz F."/>
            <person name="Roux S."/>
            <person name="Paez-Espino D."/>
            <person name="Jungbluth S."/>
            <person name="Walsh D.A."/>
            <person name="Denef V.J."/>
            <person name="McMahon K.D."/>
            <person name="Konstantinidis K.T."/>
            <person name="Eloe-Fadrosh E.A."/>
            <person name="Kyrpides N.C."/>
            <person name="Woyke T."/>
        </authorList>
    </citation>
    <scope>NUCLEOTIDE SEQUENCE</scope>
    <source>
        <strain evidence="3">GVMAG-M-3300020182-84</strain>
    </source>
</reference>
<evidence type="ECO:0000256" key="1">
    <source>
        <dbReference type="SAM" id="MobiDB-lite"/>
    </source>
</evidence>
<feature type="compositionally biased region" description="Basic and acidic residues" evidence="1">
    <location>
        <begin position="96"/>
        <end position="108"/>
    </location>
</feature>
<evidence type="ECO:0000313" key="3">
    <source>
        <dbReference type="EMBL" id="QHS98028.1"/>
    </source>
</evidence>
<feature type="transmembrane region" description="Helical" evidence="2">
    <location>
        <begin position="21"/>
        <end position="39"/>
    </location>
</feature>
<keyword evidence="2" id="KW-1133">Transmembrane helix</keyword>
<organism evidence="3">
    <name type="scientific">viral metagenome</name>
    <dbReference type="NCBI Taxonomy" id="1070528"/>
    <lineage>
        <taxon>unclassified sequences</taxon>
        <taxon>metagenomes</taxon>
        <taxon>organismal metagenomes</taxon>
    </lineage>
</organism>
<accession>A0A6C0C302</accession>
<keyword evidence="2" id="KW-0812">Transmembrane</keyword>
<protein>
    <submittedName>
        <fullName evidence="3">Uncharacterized protein</fullName>
    </submittedName>
</protein>
<feature type="transmembrane region" description="Helical" evidence="2">
    <location>
        <begin position="45"/>
        <end position="73"/>
    </location>
</feature>
<proteinExistence type="predicted"/>
<dbReference type="EMBL" id="MN739312">
    <property type="protein sequence ID" value="QHS98028.1"/>
    <property type="molecule type" value="Genomic_DNA"/>
</dbReference>
<sequence>MASLKSLRRFNLNLNPLLQNRLVLYFLLFVAVVDLFYSMQTSNFTAVFIFLVVGFVTSMFSRNMIVVLSIALVGSHLIRFGTKISEGLENKDEEGADKKNAKKTKEPKEDAEEKDDEEELLDGIEEKADREKLKELITNREKVNEDFSKMSGTADKIVNSLKDLQPLITQTESFVEKYSDYAKLGENLKNKYA</sequence>
<name>A0A6C0C302_9ZZZZ</name>
<keyword evidence="2" id="KW-0472">Membrane</keyword>
<dbReference type="AlphaFoldDB" id="A0A6C0C302"/>
<feature type="compositionally biased region" description="Acidic residues" evidence="1">
    <location>
        <begin position="109"/>
        <end position="123"/>
    </location>
</feature>
<feature type="region of interest" description="Disordered" evidence="1">
    <location>
        <begin position="91"/>
        <end position="126"/>
    </location>
</feature>
<evidence type="ECO:0000256" key="2">
    <source>
        <dbReference type="SAM" id="Phobius"/>
    </source>
</evidence>